<protein>
    <recommendedName>
        <fullName evidence="3">DUF8173 domain-containing protein</fullName>
    </recommendedName>
</protein>
<reference evidence="4 5" key="1">
    <citation type="submission" date="2016-10" db="EMBL/GenBank/DDBJ databases">
        <authorList>
            <person name="de Groot N.N."/>
        </authorList>
    </citation>
    <scope>NUCLEOTIDE SEQUENCE [LARGE SCALE GENOMIC DNA]</scope>
    <source>
        <strain evidence="4 5">DSM 19547</strain>
    </source>
</reference>
<dbReference type="Proteomes" id="UP000199356">
    <property type="component" value="Unassembled WGS sequence"/>
</dbReference>
<sequence>MALRYILFLLLFLTGAAQAQETALGGDVFRAGQTVIFDGTEADDLFLAGERVTAAGPITGSAHLAGRYVTAAAEVGRDLYAAGFEVTVDGPVEGDATLAGYRIEVDGTVGGDLRASASSVTVTAPVAGYALLGGEEVRIASAIAGDLMVTGERLAFGPDASVGGTVTVFEEEPGALEVPESVAPADRIVRRALPDWEAETADFRPALVDGRWVVLQFLGGVVVVTFLAALVAALLPRRLAAMRERLLEAPFRSLWIGFLSISVLVGAGFVVALTLIGLLVTPALLLAAGLAGFVGYVIGVYSFGVWLLKLAGRHVPDGFGDRALAAGVGALAAAILALVPFLGWLFVLGLTLAGTGAVALLWLRPRFFAA</sequence>
<feature type="domain" description="DUF8173" evidence="3">
    <location>
        <begin position="213"/>
        <end position="359"/>
    </location>
</feature>
<organism evidence="4 5">
    <name type="scientific">Tranquillimonas alkanivorans</name>
    <dbReference type="NCBI Taxonomy" id="441119"/>
    <lineage>
        <taxon>Bacteria</taxon>
        <taxon>Pseudomonadati</taxon>
        <taxon>Pseudomonadota</taxon>
        <taxon>Alphaproteobacteria</taxon>
        <taxon>Rhodobacterales</taxon>
        <taxon>Roseobacteraceae</taxon>
        <taxon>Tranquillimonas</taxon>
    </lineage>
</organism>
<feature type="chain" id="PRO_5011578684" description="DUF8173 domain-containing protein" evidence="2">
    <location>
        <begin position="20"/>
        <end position="370"/>
    </location>
</feature>
<feature type="transmembrane region" description="Helical" evidence="1">
    <location>
        <begin position="284"/>
        <end position="307"/>
    </location>
</feature>
<proteinExistence type="predicted"/>
<name>A0A1I5NE23_9RHOB</name>
<feature type="signal peptide" evidence="2">
    <location>
        <begin position="1"/>
        <end position="19"/>
    </location>
</feature>
<evidence type="ECO:0000313" key="4">
    <source>
        <dbReference type="EMBL" id="SFP19636.1"/>
    </source>
</evidence>
<keyword evidence="1" id="KW-0812">Transmembrane</keyword>
<keyword evidence="2" id="KW-0732">Signal</keyword>
<evidence type="ECO:0000256" key="2">
    <source>
        <dbReference type="SAM" id="SignalP"/>
    </source>
</evidence>
<feature type="transmembrane region" description="Helical" evidence="1">
    <location>
        <begin position="344"/>
        <end position="363"/>
    </location>
</feature>
<feature type="transmembrane region" description="Helical" evidence="1">
    <location>
        <begin position="319"/>
        <end position="338"/>
    </location>
</feature>
<feature type="transmembrane region" description="Helical" evidence="1">
    <location>
        <begin position="212"/>
        <end position="235"/>
    </location>
</feature>
<dbReference type="STRING" id="441119.SAMN04488047_103219"/>
<dbReference type="InterPro" id="IPR058486">
    <property type="entry name" value="DUF8173"/>
</dbReference>
<dbReference type="RefSeq" id="WP_245759186.1">
    <property type="nucleotide sequence ID" value="NZ_FOXA01000003.1"/>
</dbReference>
<keyword evidence="5" id="KW-1185">Reference proteome</keyword>
<dbReference type="AlphaFoldDB" id="A0A1I5NE23"/>
<evidence type="ECO:0000256" key="1">
    <source>
        <dbReference type="SAM" id="Phobius"/>
    </source>
</evidence>
<evidence type="ECO:0000313" key="5">
    <source>
        <dbReference type="Proteomes" id="UP000199356"/>
    </source>
</evidence>
<feature type="transmembrane region" description="Helical" evidence="1">
    <location>
        <begin position="255"/>
        <end position="278"/>
    </location>
</feature>
<accession>A0A1I5NE23</accession>
<dbReference type="Pfam" id="PF26514">
    <property type="entry name" value="DUF8173"/>
    <property type="match status" value="1"/>
</dbReference>
<gene>
    <name evidence="4" type="ORF">SAMN04488047_103219</name>
</gene>
<keyword evidence="1" id="KW-1133">Transmembrane helix</keyword>
<keyword evidence="1" id="KW-0472">Membrane</keyword>
<evidence type="ECO:0000259" key="3">
    <source>
        <dbReference type="Pfam" id="PF26514"/>
    </source>
</evidence>
<dbReference type="EMBL" id="FOXA01000003">
    <property type="protein sequence ID" value="SFP19636.1"/>
    <property type="molecule type" value="Genomic_DNA"/>
</dbReference>